<sequence>MANPAGSFLRDASNRLCFEMFDVDSMDYPAFAARVVARFDLIPAGDLIAGLDEVFRDYTDGNCTVGLEWDNWSGFIVTAKSPNAEPLVTSIGEFLSES</sequence>
<evidence type="ECO:0000313" key="1">
    <source>
        <dbReference type="EMBL" id="EGF28968.1"/>
    </source>
</evidence>
<reference evidence="1 2" key="1">
    <citation type="journal article" date="2013" name="Mar. Genomics">
        <title>Expression of sulfatases in Rhodopirellula baltica and the diversity of sulfatases in the genus Rhodopirellula.</title>
        <authorList>
            <person name="Wegner C.E."/>
            <person name="Richter-Heitmann T."/>
            <person name="Klindworth A."/>
            <person name="Klockow C."/>
            <person name="Richter M."/>
            <person name="Achstetter T."/>
            <person name="Glockner F.O."/>
            <person name="Harder J."/>
        </authorList>
    </citation>
    <scope>NUCLEOTIDE SEQUENCE [LARGE SCALE GENOMIC DNA]</scope>
    <source>
        <strain evidence="1 2">WH47</strain>
    </source>
</reference>
<proteinExistence type="predicted"/>
<accession>F2AMZ0</accession>
<evidence type="ECO:0000313" key="2">
    <source>
        <dbReference type="Proteomes" id="UP000006222"/>
    </source>
</evidence>
<dbReference type="Proteomes" id="UP000006222">
    <property type="component" value="Unassembled WGS sequence"/>
</dbReference>
<dbReference type="EMBL" id="AFAR01000059">
    <property type="protein sequence ID" value="EGF28968.1"/>
    <property type="molecule type" value="Genomic_DNA"/>
</dbReference>
<name>F2AMZ0_RHOBT</name>
<dbReference type="AlphaFoldDB" id="F2AMZ0"/>
<dbReference type="PATRIC" id="fig|991778.3.peg.1104"/>
<organism evidence="1 2">
    <name type="scientific">Rhodopirellula baltica WH47</name>
    <dbReference type="NCBI Taxonomy" id="991778"/>
    <lineage>
        <taxon>Bacteria</taxon>
        <taxon>Pseudomonadati</taxon>
        <taxon>Planctomycetota</taxon>
        <taxon>Planctomycetia</taxon>
        <taxon>Pirellulales</taxon>
        <taxon>Pirellulaceae</taxon>
        <taxon>Rhodopirellula</taxon>
    </lineage>
</organism>
<protein>
    <submittedName>
        <fullName evidence="1">Uncharacterized protein</fullName>
    </submittedName>
</protein>
<gene>
    <name evidence="1" type="ORF">RBWH47_02625</name>
</gene>
<comment type="caution">
    <text evidence="1">The sequence shown here is derived from an EMBL/GenBank/DDBJ whole genome shotgun (WGS) entry which is preliminary data.</text>
</comment>